<dbReference type="EMBL" id="JABSTQ010000261">
    <property type="protein sequence ID" value="KAG0445515.1"/>
    <property type="molecule type" value="Genomic_DNA"/>
</dbReference>
<evidence type="ECO:0000313" key="2">
    <source>
        <dbReference type="Proteomes" id="UP000805193"/>
    </source>
</evidence>
<comment type="caution">
    <text evidence="1">The sequence shown here is derived from an EMBL/GenBank/DDBJ whole genome shotgun (WGS) entry which is preliminary data.</text>
</comment>
<reference evidence="1 2" key="1">
    <citation type="journal article" date="2020" name="Cell">
        <title>Large-Scale Comparative Analyses of Tick Genomes Elucidate Their Genetic Diversity and Vector Capacities.</title>
        <authorList>
            <consortium name="Tick Genome and Microbiome Consortium (TIGMIC)"/>
            <person name="Jia N."/>
            <person name="Wang J."/>
            <person name="Shi W."/>
            <person name="Du L."/>
            <person name="Sun Y."/>
            <person name="Zhan W."/>
            <person name="Jiang J.F."/>
            <person name="Wang Q."/>
            <person name="Zhang B."/>
            <person name="Ji P."/>
            <person name="Bell-Sakyi L."/>
            <person name="Cui X.M."/>
            <person name="Yuan T.T."/>
            <person name="Jiang B.G."/>
            <person name="Yang W.F."/>
            <person name="Lam T.T."/>
            <person name="Chang Q.C."/>
            <person name="Ding S.J."/>
            <person name="Wang X.J."/>
            <person name="Zhu J.G."/>
            <person name="Ruan X.D."/>
            <person name="Zhao L."/>
            <person name="Wei J.T."/>
            <person name="Ye R.Z."/>
            <person name="Que T.C."/>
            <person name="Du C.H."/>
            <person name="Zhou Y.H."/>
            <person name="Cheng J.X."/>
            <person name="Dai P.F."/>
            <person name="Guo W.B."/>
            <person name="Han X.H."/>
            <person name="Huang E.J."/>
            <person name="Li L.F."/>
            <person name="Wei W."/>
            <person name="Gao Y.C."/>
            <person name="Liu J.Z."/>
            <person name="Shao H.Z."/>
            <person name="Wang X."/>
            <person name="Wang C.C."/>
            <person name="Yang T.C."/>
            <person name="Huo Q.B."/>
            <person name="Li W."/>
            <person name="Chen H.Y."/>
            <person name="Chen S.E."/>
            <person name="Zhou L.G."/>
            <person name="Ni X.B."/>
            <person name="Tian J.H."/>
            <person name="Sheng Y."/>
            <person name="Liu T."/>
            <person name="Pan Y.S."/>
            <person name="Xia L.Y."/>
            <person name="Li J."/>
            <person name="Zhao F."/>
            <person name="Cao W.C."/>
        </authorList>
    </citation>
    <scope>NUCLEOTIDE SEQUENCE [LARGE SCALE GENOMIC DNA]</scope>
    <source>
        <strain evidence="1">Iper-2018</strain>
    </source>
</reference>
<sequence>SQADHAAQRAAGQADAACAPSNTRSSASSGTTTNSNLVTVFEELLSREAFVDVTLVCEGALFAENPCQHPVVIMNQTRQADLRAVVEFMYKGEINVAQDQLPTLPPDGRAAQGEGARRSDRQREPRARLSPTQRRKFQGVRPTRAGLTTPRRLNHSSSTHHQSSESHIPSQRAMPSRSSPQHHSPHTPPTHLSKRKHTPPPHRKHARPTPRRNLARAPPSQDAVALRARPPAADSSDHGGRPPRHAACPSSRRPLTAGRSTTHTLTTRPTGSRTIPIQTPSAPLRDRGGAATPSPYWLRRSCLEPPLPPDYGAMEFSDGSQGGTLMDEGTGVLRVASAYSPPRATSGGTC</sequence>
<feature type="non-terminal residue" evidence="1">
    <location>
        <position position="1"/>
    </location>
</feature>
<accession>A0AC60R2U6</accession>
<dbReference type="Proteomes" id="UP000805193">
    <property type="component" value="Unassembled WGS sequence"/>
</dbReference>
<keyword evidence="2" id="KW-1185">Reference proteome</keyword>
<organism evidence="1 2">
    <name type="scientific">Ixodes persulcatus</name>
    <name type="common">Taiga tick</name>
    <dbReference type="NCBI Taxonomy" id="34615"/>
    <lineage>
        <taxon>Eukaryota</taxon>
        <taxon>Metazoa</taxon>
        <taxon>Ecdysozoa</taxon>
        <taxon>Arthropoda</taxon>
        <taxon>Chelicerata</taxon>
        <taxon>Arachnida</taxon>
        <taxon>Acari</taxon>
        <taxon>Parasitiformes</taxon>
        <taxon>Ixodida</taxon>
        <taxon>Ixodoidea</taxon>
        <taxon>Ixodidae</taxon>
        <taxon>Ixodinae</taxon>
        <taxon>Ixodes</taxon>
    </lineage>
</organism>
<gene>
    <name evidence="1" type="ORF">HPB47_014275</name>
</gene>
<protein>
    <submittedName>
        <fullName evidence="1">Uncharacterized protein</fullName>
    </submittedName>
</protein>
<evidence type="ECO:0000313" key="1">
    <source>
        <dbReference type="EMBL" id="KAG0445515.1"/>
    </source>
</evidence>
<proteinExistence type="predicted"/>
<name>A0AC60R2U6_IXOPE</name>